<feature type="transmembrane region" description="Helical" evidence="1">
    <location>
        <begin position="249"/>
        <end position="269"/>
    </location>
</feature>
<proteinExistence type="predicted"/>
<feature type="transmembrane region" description="Helical" evidence="1">
    <location>
        <begin position="188"/>
        <end position="207"/>
    </location>
</feature>
<feature type="transmembrane region" description="Helical" evidence="1">
    <location>
        <begin position="219"/>
        <end position="243"/>
    </location>
</feature>
<feature type="transmembrane region" description="Helical" evidence="1">
    <location>
        <begin position="405"/>
        <end position="428"/>
    </location>
</feature>
<keyword evidence="1" id="KW-1133">Transmembrane helix</keyword>
<name>A0A9X5MZD2_BACTU</name>
<reference evidence="2 3" key="1">
    <citation type="submission" date="2016-04" db="EMBL/GenBank/DDBJ databases">
        <title>Bacillus thuringiensis and Bacillus weihenstephanensis as novel biocontrol agents of wilt causing Verticillium species.</title>
        <authorList>
            <person name="Hollensteiner J."/>
            <person name="Wemheuer F."/>
            <person name="Harting R."/>
            <person name="Kolarzyk A."/>
            <person name="Diaz-Valerio S."/>
            <person name="Poehlein A."/>
            <person name="Brzuszkiewicz E."/>
            <person name="Nesemann K."/>
            <person name="Braus-Stromeyer S."/>
            <person name="Braus G."/>
            <person name="Daniel R."/>
            <person name="Liesegang H."/>
        </authorList>
    </citation>
    <scope>NUCLEOTIDE SEQUENCE [LARGE SCALE GENOMIC DNA]</scope>
    <source>
        <strain evidence="2 3">GOE4</strain>
    </source>
</reference>
<keyword evidence="1" id="KW-0812">Transmembrane</keyword>
<dbReference type="AlphaFoldDB" id="A0A9X5MZD2"/>
<evidence type="ECO:0000313" key="2">
    <source>
        <dbReference type="EMBL" id="OFC89238.1"/>
    </source>
</evidence>
<evidence type="ECO:0000313" key="3">
    <source>
        <dbReference type="Proteomes" id="UP000175994"/>
    </source>
</evidence>
<gene>
    <name evidence="2" type="ORF">BTGOE4_53440</name>
</gene>
<accession>A0A9X5MZD2</accession>
<comment type="caution">
    <text evidence="2">The sequence shown here is derived from an EMBL/GenBank/DDBJ whole genome shotgun (WGS) entry which is preliminary data.</text>
</comment>
<sequence>MPISASSFTLTLKIILLSFVSVISRYFAITLPFSNFNSTGLGLDPSACKLFSTYSNPAGISSSTLTSTSFPFSTVFLKLIRYSISSPNFGFLLFTNFSALSLPSLYSGIIVTSEVVGSFVSSTTTLLTRPSPTLNSSFTFALKTILLSSVSVISGYLAITFPSFTFSSTGSGLVPSARKLSFTYSNPFGKLSSIFTSASFPFSTVFLKLIRYSTSSPNFGVSLFTVFFASTFPSLCCGVISAVGVSGSFFVSSTIALLTIFLPTFTSSFTFTLKVILLSSVSVISGYFAITLPFSIFNSTGSGLVPSAFTLFSTYSKPSGKVSSIFTSASFPSSTVFLKLIRYSTSSPNFGVSLFTVFFAFTFPSLCCGIISAVGVSGGCFVSLTIASLTIESLTLPFTFTLKVILLSFVSVISGYFAITLPFSIFNSTGSGLEPSTFKLSFTYSNPFGKSSSIFTSVSFPCSTVFLKLIRYSTSSPNFGVSLFTIFFASSFPSLY</sequence>
<evidence type="ECO:0000256" key="1">
    <source>
        <dbReference type="SAM" id="Phobius"/>
    </source>
</evidence>
<keyword evidence="1" id="KW-0472">Membrane</keyword>
<feature type="transmembrane region" description="Helical" evidence="1">
    <location>
        <begin position="140"/>
        <end position="159"/>
    </location>
</feature>
<feature type="transmembrane region" description="Helical" evidence="1">
    <location>
        <begin position="6"/>
        <end position="28"/>
    </location>
</feature>
<feature type="transmembrane region" description="Helical" evidence="1">
    <location>
        <begin position="276"/>
        <end position="297"/>
    </location>
</feature>
<dbReference type="EMBL" id="LXLI01000034">
    <property type="protein sequence ID" value="OFC89238.1"/>
    <property type="molecule type" value="Genomic_DNA"/>
</dbReference>
<protein>
    <submittedName>
        <fullName evidence="2">Uncharacterized protein</fullName>
    </submittedName>
</protein>
<organism evidence="2 3">
    <name type="scientific">Bacillus thuringiensis</name>
    <dbReference type="NCBI Taxonomy" id="1428"/>
    <lineage>
        <taxon>Bacteria</taxon>
        <taxon>Bacillati</taxon>
        <taxon>Bacillota</taxon>
        <taxon>Bacilli</taxon>
        <taxon>Bacillales</taxon>
        <taxon>Bacillaceae</taxon>
        <taxon>Bacillus</taxon>
        <taxon>Bacillus cereus group</taxon>
    </lineage>
</organism>
<dbReference type="Proteomes" id="UP000175994">
    <property type="component" value="Unassembled WGS sequence"/>
</dbReference>